<dbReference type="Proteomes" id="UP000001876">
    <property type="component" value="Unassembled WGS sequence"/>
</dbReference>
<dbReference type="GO" id="GO:0019441">
    <property type="term" value="P:L-tryptophan catabolic process to kynurenine"/>
    <property type="evidence" value="ECO:0007669"/>
    <property type="project" value="InterPro"/>
</dbReference>
<feature type="signal peptide" evidence="4">
    <location>
        <begin position="1"/>
        <end position="28"/>
    </location>
</feature>
<keyword evidence="6" id="KW-1185">Reference proteome</keyword>
<dbReference type="OMA" id="YLNVAAW"/>
<dbReference type="eggNOG" id="ENOG502QRBQ">
    <property type="taxonomic scope" value="Eukaryota"/>
</dbReference>
<feature type="chain" id="PRO_5002912305" evidence="4">
    <location>
        <begin position="29"/>
        <end position="262"/>
    </location>
</feature>
<dbReference type="Gene3D" id="3.50.30.50">
    <property type="entry name" value="Putative cyclase"/>
    <property type="match status" value="1"/>
</dbReference>
<keyword evidence="3" id="KW-0964">Secreted</keyword>
<evidence type="ECO:0000256" key="2">
    <source>
        <dbReference type="ARBA" id="ARBA00007865"/>
    </source>
</evidence>
<dbReference type="AlphaFoldDB" id="C1N0R8"/>
<gene>
    <name evidence="5" type="ORF">MICPUCDRAFT_20314</name>
</gene>
<dbReference type="Pfam" id="PF04199">
    <property type="entry name" value="Cyclase"/>
    <property type="match status" value="1"/>
</dbReference>
<dbReference type="GeneID" id="9686878"/>
<dbReference type="SUPFAM" id="SSF102198">
    <property type="entry name" value="Putative cyclase"/>
    <property type="match status" value="1"/>
</dbReference>
<evidence type="ECO:0000256" key="1">
    <source>
        <dbReference type="ARBA" id="ARBA00004498"/>
    </source>
</evidence>
<accession>C1N0R8</accession>
<evidence type="ECO:0000313" key="6">
    <source>
        <dbReference type="Proteomes" id="UP000001876"/>
    </source>
</evidence>
<protein>
    <submittedName>
        <fullName evidence="5">Predicted protein</fullName>
    </submittedName>
</protein>
<evidence type="ECO:0000256" key="3">
    <source>
        <dbReference type="ARBA" id="ARBA00022530"/>
    </source>
</evidence>
<name>C1N0R8_MICPC</name>
<dbReference type="InterPro" id="IPR007325">
    <property type="entry name" value="KFase/CYL"/>
</dbReference>
<keyword evidence="3" id="KW-0272">Extracellular matrix</keyword>
<keyword evidence="4" id="KW-0732">Signal</keyword>
<dbReference type="EMBL" id="GG663744">
    <property type="protein sequence ID" value="EEH54068.1"/>
    <property type="molecule type" value="Genomic_DNA"/>
</dbReference>
<evidence type="ECO:0000313" key="5">
    <source>
        <dbReference type="EMBL" id="EEH54068.1"/>
    </source>
</evidence>
<comment type="subcellular location">
    <subcellularLocation>
        <location evidence="1">Secreted</location>
        <location evidence="1">Extracellular space</location>
        <location evidence="1">Extracellular matrix</location>
    </subcellularLocation>
</comment>
<evidence type="ECO:0000256" key="4">
    <source>
        <dbReference type="SAM" id="SignalP"/>
    </source>
</evidence>
<dbReference type="PANTHER" id="PTHR31118">
    <property type="entry name" value="CYCLASE-LIKE PROTEIN 2"/>
    <property type="match status" value="1"/>
</dbReference>
<comment type="similarity">
    <text evidence="2">Belongs to the Cyclase 1 superfamily.</text>
</comment>
<proteinExistence type="inferred from homology"/>
<dbReference type="KEGG" id="mpp:MICPUCDRAFT_20314"/>
<dbReference type="RefSeq" id="XP_003061438.1">
    <property type="nucleotide sequence ID" value="XM_003061392.1"/>
</dbReference>
<dbReference type="OrthoDB" id="7108654at2759"/>
<reference evidence="5 6" key="1">
    <citation type="journal article" date="2009" name="Science">
        <title>Green evolution and dynamic adaptations revealed by genomes of the marine picoeukaryotes Micromonas.</title>
        <authorList>
            <person name="Worden A.Z."/>
            <person name="Lee J.H."/>
            <person name="Mock T."/>
            <person name="Rouze P."/>
            <person name="Simmons M.P."/>
            <person name="Aerts A.L."/>
            <person name="Allen A.E."/>
            <person name="Cuvelier M.L."/>
            <person name="Derelle E."/>
            <person name="Everett M.V."/>
            <person name="Foulon E."/>
            <person name="Grimwood J."/>
            <person name="Gundlach H."/>
            <person name="Henrissat B."/>
            <person name="Napoli C."/>
            <person name="McDonald S.M."/>
            <person name="Parker M.S."/>
            <person name="Rombauts S."/>
            <person name="Salamov A."/>
            <person name="Von Dassow P."/>
            <person name="Badger J.H."/>
            <person name="Coutinho P.M."/>
            <person name="Demir E."/>
            <person name="Dubchak I."/>
            <person name="Gentemann C."/>
            <person name="Eikrem W."/>
            <person name="Gready J.E."/>
            <person name="John U."/>
            <person name="Lanier W."/>
            <person name="Lindquist E.A."/>
            <person name="Lucas S."/>
            <person name="Mayer K.F."/>
            <person name="Moreau H."/>
            <person name="Not F."/>
            <person name="Otillar R."/>
            <person name="Panaud O."/>
            <person name="Pangilinan J."/>
            <person name="Paulsen I."/>
            <person name="Piegu B."/>
            <person name="Poliakov A."/>
            <person name="Robbens S."/>
            <person name="Schmutz J."/>
            <person name="Toulza E."/>
            <person name="Wyss T."/>
            <person name="Zelensky A."/>
            <person name="Zhou K."/>
            <person name="Armbrust E.V."/>
            <person name="Bhattacharya D."/>
            <person name="Goodenough U.W."/>
            <person name="Van de Peer Y."/>
            <person name="Grigoriev I.V."/>
        </authorList>
    </citation>
    <scope>NUCLEOTIDE SEQUENCE [LARGE SCALE GENOMIC DNA]</scope>
    <source>
        <strain evidence="5 6">CCMP1545</strain>
    </source>
</reference>
<dbReference type="InterPro" id="IPR037175">
    <property type="entry name" value="KFase_sf"/>
</dbReference>
<dbReference type="PANTHER" id="PTHR31118:SF12">
    <property type="entry name" value="CYCLASE-LIKE PROTEIN 2"/>
    <property type="match status" value="1"/>
</dbReference>
<dbReference type="GO" id="GO:0004061">
    <property type="term" value="F:arylformamidase activity"/>
    <property type="evidence" value="ECO:0007669"/>
    <property type="project" value="InterPro"/>
</dbReference>
<sequence>MATTSSRALLRAFAAFSLFVATAAAADADPTCGASSPPPSSSSPSLVDITAPVDASLVTWEKADGLGASHRVQSSSRADGDDANVSELAFGAHTGTHVDAPRHFARDSDAGIETLYLSWMNGPAMVIDAFDVPALTAEALASLDIPRGVERVVFRTDNTRRRLMRLRAFQRDYVAFTEDGARWMVDFRPDVKTIGVDYVSVAAYDHLVAAHRVLLEAGKVPLEGLVIPEESVRSGWWRLHCAPLLLMGSDGAPARAWLTELD</sequence>
<organism evidence="6">
    <name type="scientific">Micromonas pusilla (strain CCMP1545)</name>
    <name type="common">Picoplanktonic green alga</name>
    <dbReference type="NCBI Taxonomy" id="564608"/>
    <lineage>
        <taxon>Eukaryota</taxon>
        <taxon>Viridiplantae</taxon>
        <taxon>Chlorophyta</taxon>
        <taxon>Mamiellophyceae</taxon>
        <taxon>Mamiellales</taxon>
        <taxon>Mamiellaceae</taxon>
        <taxon>Micromonas</taxon>
    </lineage>
</organism>
<dbReference type="STRING" id="564608.C1N0R8"/>